<organism evidence="1 2">
    <name type="scientific">Sandarakinorhabdus cyanobacteriorum</name>
    <dbReference type="NCBI Taxonomy" id="1981098"/>
    <lineage>
        <taxon>Bacteria</taxon>
        <taxon>Pseudomonadati</taxon>
        <taxon>Pseudomonadota</taxon>
        <taxon>Alphaproteobacteria</taxon>
        <taxon>Sphingomonadales</taxon>
        <taxon>Sphingosinicellaceae</taxon>
        <taxon>Sandarakinorhabdus</taxon>
    </lineage>
</organism>
<name>A0A255Y8Y6_9SPHN</name>
<evidence type="ECO:0000313" key="2">
    <source>
        <dbReference type="Proteomes" id="UP000216991"/>
    </source>
</evidence>
<reference evidence="1 2" key="1">
    <citation type="submission" date="2017-07" db="EMBL/GenBank/DDBJ databases">
        <title>Sandarakinorhabdus cyanobacteriorum sp. nov., a novel bacterium isolated from cyanobacterial aggregates in a eutrophic lake.</title>
        <authorList>
            <person name="Cai H."/>
        </authorList>
    </citation>
    <scope>NUCLEOTIDE SEQUENCE [LARGE SCALE GENOMIC DNA]</scope>
    <source>
        <strain evidence="1 2">TH057</strain>
    </source>
</reference>
<proteinExistence type="predicted"/>
<dbReference type="AlphaFoldDB" id="A0A255Y8Y6"/>
<dbReference type="Proteomes" id="UP000216991">
    <property type="component" value="Unassembled WGS sequence"/>
</dbReference>
<protein>
    <submittedName>
        <fullName evidence="1">Uncharacterized protein</fullName>
    </submittedName>
</protein>
<dbReference type="EMBL" id="NOXT01000121">
    <property type="protein sequence ID" value="OYQ25641.1"/>
    <property type="molecule type" value="Genomic_DNA"/>
</dbReference>
<evidence type="ECO:0000313" key="1">
    <source>
        <dbReference type="EMBL" id="OYQ25641.1"/>
    </source>
</evidence>
<keyword evidence="2" id="KW-1185">Reference proteome</keyword>
<sequence>ATLITYTTCRDATAGCIGLFGWFGILPPPRVIVGLLGDDGFPAVVHMHMPHGLLSGLVELGERLTGCHGTAGFRMVSRPLE</sequence>
<accession>A0A255Y8Y6</accession>
<comment type="caution">
    <text evidence="1">The sequence shown here is derived from an EMBL/GenBank/DDBJ whole genome shotgun (WGS) entry which is preliminary data.</text>
</comment>
<gene>
    <name evidence="1" type="ORF">CHU93_12945</name>
</gene>
<feature type="non-terminal residue" evidence="1">
    <location>
        <position position="1"/>
    </location>
</feature>